<keyword evidence="5 6" id="KW-0472">Membrane</keyword>
<dbReference type="InterPro" id="IPR007267">
    <property type="entry name" value="GtrA_DPMS_TM"/>
</dbReference>
<dbReference type="AlphaFoldDB" id="A0A1H0WDW7"/>
<dbReference type="PANTHER" id="PTHR38459:SF1">
    <property type="entry name" value="PROPHAGE BACTOPRENOL-LINKED GLUCOSE TRANSLOCASE HOMOLOG"/>
    <property type="match status" value="1"/>
</dbReference>
<name>A0A1H0WDW7_9PSEU</name>
<evidence type="ECO:0000256" key="6">
    <source>
        <dbReference type="SAM" id="Phobius"/>
    </source>
</evidence>
<evidence type="ECO:0000313" key="8">
    <source>
        <dbReference type="EMBL" id="SDP88741.1"/>
    </source>
</evidence>
<feature type="transmembrane region" description="Helical" evidence="6">
    <location>
        <begin position="20"/>
        <end position="43"/>
    </location>
</feature>
<feature type="transmembrane region" description="Helical" evidence="6">
    <location>
        <begin position="83"/>
        <end position="108"/>
    </location>
</feature>
<feature type="transmembrane region" description="Helical" evidence="6">
    <location>
        <begin position="114"/>
        <end position="135"/>
    </location>
</feature>
<evidence type="ECO:0000256" key="5">
    <source>
        <dbReference type="ARBA" id="ARBA00023136"/>
    </source>
</evidence>
<dbReference type="Proteomes" id="UP000199651">
    <property type="component" value="Unassembled WGS sequence"/>
</dbReference>
<dbReference type="GO" id="GO:0005886">
    <property type="term" value="C:plasma membrane"/>
    <property type="evidence" value="ECO:0007669"/>
    <property type="project" value="TreeGrafter"/>
</dbReference>
<dbReference type="Pfam" id="PF04138">
    <property type="entry name" value="GtrA_DPMS_TM"/>
    <property type="match status" value="1"/>
</dbReference>
<evidence type="ECO:0000313" key="9">
    <source>
        <dbReference type="Proteomes" id="UP000199651"/>
    </source>
</evidence>
<evidence type="ECO:0000256" key="3">
    <source>
        <dbReference type="ARBA" id="ARBA00022692"/>
    </source>
</evidence>
<dbReference type="InterPro" id="IPR051401">
    <property type="entry name" value="GtrA_CellWall_Glycosyl"/>
</dbReference>
<keyword evidence="4 6" id="KW-1133">Transmembrane helix</keyword>
<feature type="transmembrane region" description="Helical" evidence="6">
    <location>
        <begin position="49"/>
        <end position="71"/>
    </location>
</feature>
<evidence type="ECO:0000256" key="1">
    <source>
        <dbReference type="ARBA" id="ARBA00004141"/>
    </source>
</evidence>
<evidence type="ECO:0000259" key="7">
    <source>
        <dbReference type="Pfam" id="PF04138"/>
    </source>
</evidence>
<dbReference type="GO" id="GO:0000271">
    <property type="term" value="P:polysaccharide biosynthetic process"/>
    <property type="evidence" value="ECO:0007669"/>
    <property type="project" value="InterPro"/>
</dbReference>
<comment type="similarity">
    <text evidence="2">Belongs to the GtrA family.</text>
</comment>
<reference evidence="9" key="1">
    <citation type="submission" date="2016-10" db="EMBL/GenBank/DDBJ databases">
        <authorList>
            <person name="Varghese N."/>
            <person name="Submissions S."/>
        </authorList>
    </citation>
    <scope>NUCLEOTIDE SEQUENCE [LARGE SCALE GENOMIC DNA]</scope>
    <source>
        <strain evidence="9">IBRC-M 10655</strain>
    </source>
</reference>
<organism evidence="8 9">
    <name type="scientific">Actinokineospora alba</name>
    <dbReference type="NCBI Taxonomy" id="504798"/>
    <lineage>
        <taxon>Bacteria</taxon>
        <taxon>Bacillati</taxon>
        <taxon>Actinomycetota</taxon>
        <taxon>Actinomycetes</taxon>
        <taxon>Pseudonocardiales</taxon>
        <taxon>Pseudonocardiaceae</taxon>
        <taxon>Actinokineospora</taxon>
    </lineage>
</organism>
<feature type="domain" description="GtrA/DPMS transmembrane" evidence="7">
    <location>
        <begin position="23"/>
        <end position="136"/>
    </location>
</feature>
<accession>A0A1H0WDW7</accession>
<keyword evidence="3 6" id="KW-0812">Transmembrane</keyword>
<proteinExistence type="inferred from homology"/>
<protein>
    <submittedName>
        <fullName evidence="8">Putative flippase GtrA (Transmembrane translocase of bactoprenol-linked glucose)</fullName>
    </submittedName>
</protein>
<comment type="subcellular location">
    <subcellularLocation>
        <location evidence="1">Membrane</location>
        <topology evidence="1">Multi-pass membrane protein</topology>
    </subcellularLocation>
</comment>
<sequence length="139" mass="14983">MESVTRRLPFGLADVVPPSLLGFGVINGFTFLVDLALLTALHSGLGQPLWLSITLAYAAAFGLSFVLNRALNFRSHAPVGPQAVTYVVVVVVNYLLWILGVGSGLAALGVEYHLARLIAGACEAVYMYCAMRWIVFRDV</sequence>
<evidence type="ECO:0000256" key="2">
    <source>
        <dbReference type="ARBA" id="ARBA00009399"/>
    </source>
</evidence>
<dbReference type="PANTHER" id="PTHR38459">
    <property type="entry name" value="PROPHAGE BACTOPRENOL-LINKED GLUCOSE TRANSLOCASE HOMOLOG"/>
    <property type="match status" value="1"/>
</dbReference>
<keyword evidence="9" id="KW-1185">Reference proteome</keyword>
<dbReference type="EMBL" id="FNJB01000020">
    <property type="protein sequence ID" value="SDP88741.1"/>
    <property type="molecule type" value="Genomic_DNA"/>
</dbReference>
<evidence type="ECO:0000256" key="4">
    <source>
        <dbReference type="ARBA" id="ARBA00022989"/>
    </source>
</evidence>
<gene>
    <name evidence="8" type="ORF">SAMN05192558_12015</name>
</gene>